<dbReference type="SUPFAM" id="SSF103473">
    <property type="entry name" value="MFS general substrate transporter"/>
    <property type="match status" value="1"/>
</dbReference>
<name>A0A165P6F4_9AGAM</name>
<evidence type="ECO:0000256" key="6">
    <source>
        <dbReference type="SAM" id="Phobius"/>
    </source>
</evidence>
<evidence type="ECO:0008006" key="9">
    <source>
        <dbReference type="Google" id="ProtNLM"/>
    </source>
</evidence>
<evidence type="ECO:0000256" key="2">
    <source>
        <dbReference type="ARBA" id="ARBA00022448"/>
    </source>
</evidence>
<protein>
    <recommendedName>
        <fullName evidence="9">Major facilitator superfamily (MFS) profile domain-containing protein</fullName>
    </recommendedName>
</protein>
<evidence type="ECO:0000256" key="1">
    <source>
        <dbReference type="ARBA" id="ARBA00004141"/>
    </source>
</evidence>
<dbReference type="InParanoid" id="A0A165P6F4"/>
<keyword evidence="5 6" id="KW-0472">Membrane</keyword>
<keyword evidence="3 6" id="KW-0812">Transmembrane</keyword>
<dbReference type="PANTHER" id="PTHR23511">
    <property type="entry name" value="SYNAPTIC VESICLE GLYCOPROTEIN 2"/>
    <property type="match status" value="1"/>
</dbReference>
<sequence>MLIALCHSTRVFRIAAGAAPNGIGACGLFGAMALGAGGNLPVDGAVLLEFFPLVSGNLLTLLSIWWSVGQLVAPLIAWAFIPNYPANQGWRYFIYCTGAMTFAMFIRRLFLFHLFGTPKFHSPAGDNLKLWRLSTGLHIKMGPRRGSPKLFWMISEGSRRVSSNRNFQMSRLHEDPYPVSPRIESICQ</sequence>
<dbReference type="OrthoDB" id="3936150at2759"/>
<dbReference type="GO" id="GO:0016020">
    <property type="term" value="C:membrane"/>
    <property type="evidence" value="ECO:0007669"/>
    <property type="project" value="UniProtKB-SubCell"/>
</dbReference>
<evidence type="ECO:0000256" key="3">
    <source>
        <dbReference type="ARBA" id="ARBA00022692"/>
    </source>
</evidence>
<accession>A0A165P6F4</accession>
<dbReference type="Gene3D" id="1.20.1250.20">
    <property type="entry name" value="MFS general substrate transporter like domains"/>
    <property type="match status" value="1"/>
</dbReference>
<feature type="transmembrane region" description="Helical" evidence="6">
    <location>
        <begin position="92"/>
        <end position="115"/>
    </location>
</feature>
<proteinExistence type="predicted"/>
<dbReference type="Proteomes" id="UP000076761">
    <property type="component" value="Unassembled WGS sequence"/>
</dbReference>
<dbReference type="InterPro" id="IPR036259">
    <property type="entry name" value="MFS_trans_sf"/>
</dbReference>
<dbReference type="AlphaFoldDB" id="A0A165P6F4"/>
<dbReference type="EMBL" id="KV425618">
    <property type="protein sequence ID" value="KZT20588.1"/>
    <property type="molecule type" value="Genomic_DNA"/>
</dbReference>
<gene>
    <name evidence="7" type="ORF">NEOLEDRAFT_838592</name>
</gene>
<keyword evidence="4 6" id="KW-1133">Transmembrane helix</keyword>
<feature type="transmembrane region" description="Helical" evidence="6">
    <location>
        <begin position="12"/>
        <end position="38"/>
    </location>
</feature>
<organism evidence="7 8">
    <name type="scientific">Neolentinus lepideus HHB14362 ss-1</name>
    <dbReference type="NCBI Taxonomy" id="1314782"/>
    <lineage>
        <taxon>Eukaryota</taxon>
        <taxon>Fungi</taxon>
        <taxon>Dikarya</taxon>
        <taxon>Basidiomycota</taxon>
        <taxon>Agaricomycotina</taxon>
        <taxon>Agaricomycetes</taxon>
        <taxon>Gloeophyllales</taxon>
        <taxon>Gloeophyllaceae</taxon>
        <taxon>Neolentinus</taxon>
    </lineage>
</organism>
<keyword evidence="8" id="KW-1185">Reference proteome</keyword>
<dbReference type="PANTHER" id="PTHR23511:SF5">
    <property type="entry name" value="MAJOR FACILITATOR-TYPE TRANSPORTER HXNZ-RELATED"/>
    <property type="match status" value="1"/>
</dbReference>
<evidence type="ECO:0000256" key="5">
    <source>
        <dbReference type="ARBA" id="ARBA00023136"/>
    </source>
</evidence>
<reference evidence="7 8" key="1">
    <citation type="journal article" date="2016" name="Mol. Biol. Evol.">
        <title>Comparative Genomics of Early-Diverging Mushroom-Forming Fungi Provides Insights into the Origins of Lignocellulose Decay Capabilities.</title>
        <authorList>
            <person name="Nagy L.G."/>
            <person name="Riley R."/>
            <person name="Tritt A."/>
            <person name="Adam C."/>
            <person name="Daum C."/>
            <person name="Floudas D."/>
            <person name="Sun H."/>
            <person name="Yadav J.S."/>
            <person name="Pangilinan J."/>
            <person name="Larsson K.H."/>
            <person name="Matsuura K."/>
            <person name="Barry K."/>
            <person name="Labutti K."/>
            <person name="Kuo R."/>
            <person name="Ohm R.A."/>
            <person name="Bhattacharya S.S."/>
            <person name="Shirouzu T."/>
            <person name="Yoshinaga Y."/>
            <person name="Martin F.M."/>
            <person name="Grigoriev I.V."/>
            <person name="Hibbett D.S."/>
        </authorList>
    </citation>
    <scope>NUCLEOTIDE SEQUENCE [LARGE SCALE GENOMIC DNA]</scope>
    <source>
        <strain evidence="7 8">HHB14362 ss-1</strain>
    </source>
</reference>
<evidence type="ECO:0000313" key="8">
    <source>
        <dbReference type="Proteomes" id="UP000076761"/>
    </source>
</evidence>
<evidence type="ECO:0000256" key="4">
    <source>
        <dbReference type="ARBA" id="ARBA00022989"/>
    </source>
</evidence>
<comment type="subcellular location">
    <subcellularLocation>
        <location evidence="1">Membrane</location>
        <topology evidence="1">Multi-pass membrane protein</topology>
    </subcellularLocation>
</comment>
<feature type="transmembrane region" description="Helical" evidence="6">
    <location>
        <begin position="58"/>
        <end position="80"/>
    </location>
</feature>
<evidence type="ECO:0000313" key="7">
    <source>
        <dbReference type="EMBL" id="KZT20588.1"/>
    </source>
</evidence>
<keyword evidence="2" id="KW-0813">Transport</keyword>